<dbReference type="Gene3D" id="3.30.420.10">
    <property type="entry name" value="Ribonuclease H-like superfamily/Ribonuclease H"/>
    <property type="match status" value="2"/>
</dbReference>
<accession>A0A8R2M8P8</accession>
<dbReference type="EnsemblMetazoa" id="XM_038021548.1">
    <property type="protein sequence ID" value="XP_037877476.1"/>
    <property type="gene ID" value="LOC119631025"/>
</dbReference>
<dbReference type="GO" id="GO:0003676">
    <property type="term" value="F:nucleic acid binding"/>
    <property type="evidence" value="ECO:0007669"/>
    <property type="project" value="InterPro"/>
</dbReference>
<proteinExistence type="predicted"/>
<dbReference type="Pfam" id="PF00075">
    <property type="entry name" value="RNase_H"/>
    <property type="match status" value="1"/>
</dbReference>
<protein>
    <recommendedName>
        <fullName evidence="1">RNase H type-1 domain-containing protein</fullName>
    </recommendedName>
</protein>
<organism evidence="2 3">
    <name type="scientific">Bombyx mori</name>
    <name type="common">Silk moth</name>
    <dbReference type="NCBI Taxonomy" id="7091"/>
    <lineage>
        <taxon>Eukaryota</taxon>
        <taxon>Metazoa</taxon>
        <taxon>Ecdysozoa</taxon>
        <taxon>Arthropoda</taxon>
        <taxon>Hexapoda</taxon>
        <taxon>Insecta</taxon>
        <taxon>Pterygota</taxon>
        <taxon>Neoptera</taxon>
        <taxon>Endopterygota</taxon>
        <taxon>Lepidoptera</taxon>
        <taxon>Glossata</taxon>
        <taxon>Ditrysia</taxon>
        <taxon>Bombycoidea</taxon>
        <taxon>Bombycidae</taxon>
        <taxon>Bombycinae</taxon>
        <taxon>Bombyx</taxon>
    </lineage>
</organism>
<keyword evidence="3" id="KW-1185">Reference proteome</keyword>
<dbReference type="AlphaFoldDB" id="A0A8R2M8P8"/>
<dbReference type="CDD" id="cd09276">
    <property type="entry name" value="Rnase_HI_RT_non_LTR"/>
    <property type="match status" value="1"/>
</dbReference>
<dbReference type="InterPro" id="IPR036397">
    <property type="entry name" value="RNaseH_sf"/>
</dbReference>
<dbReference type="InterPro" id="IPR002156">
    <property type="entry name" value="RNaseH_domain"/>
</dbReference>
<reference evidence="2" key="2">
    <citation type="submission" date="2022-06" db="UniProtKB">
        <authorList>
            <consortium name="EnsemblMetazoa"/>
        </authorList>
    </citation>
    <scope>IDENTIFICATION</scope>
    <source>
        <strain evidence="2">p50T (Dazao)</strain>
    </source>
</reference>
<feature type="domain" description="RNase H type-1" evidence="1">
    <location>
        <begin position="298"/>
        <end position="333"/>
    </location>
</feature>
<dbReference type="InterPro" id="IPR012337">
    <property type="entry name" value="RNaseH-like_sf"/>
</dbReference>
<reference evidence="3" key="1">
    <citation type="journal article" date="2008" name="Insect Biochem. Mol. Biol.">
        <title>The genome of a lepidopteran model insect, the silkworm Bombyx mori.</title>
        <authorList>
            <consortium name="International Silkworm Genome Consortium"/>
        </authorList>
    </citation>
    <scope>NUCLEOTIDE SEQUENCE [LARGE SCALE GENOMIC DNA]</scope>
    <source>
        <strain evidence="3">p50T</strain>
    </source>
</reference>
<name>A0A8R2M8P8_BOMMO</name>
<dbReference type="Proteomes" id="UP000005204">
    <property type="component" value="Unassembled WGS sequence"/>
</dbReference>
<dbReference type="SUPFAM" id="SSF53098">
    <property type="entry name" value="Ribonuclease H-like"/>
    <property type="match status" value="1"/>
</dbReference>
<evidence type="ECO:0000313" key="2">
    <source>
        <dbReference type="EnsemblMetazoa" id="XP_037877476.1"/>
    </source>
</evidence>
<dbReference type="GO" id="GO:0004523">
    <property type="term" value="F:RNA-DNA hybrid ribonuclease activity"/>
    <property type="evidence" value="ECO:0007669"/>
    <property type="project" value="InterPro"/>
</dbReference>
<sequence>MPHAGLRRRCGTRGHAENVNRLEELTDTVLQQIVNWGKSVKLEFGAFKTQLIAFTPKARTLRVEMDGQILKTSALWPPCTVRPGKSLANIQQTVLVLPTNLGAHPENVRTIYLRVIEPIVTYAAGVWGHIVNKRYIKKSLMSMQRGFALKAIRGFRTISTSAALALAQFTPLDLKIREVHQIEKVRLTGKTEFLPNDISYEKPVPVKDLLHPARRPTIKPIPSSEHRINSEMTDSTLVTRVFTDGSKQDDGSVGAAFVLYRPGDTETSVTKKYKLHSSCTVFQAELYAIWKALNIHKLIHANHTTHKIYIDWVKGHSGVIGNEEADAAANSGARMHKAPDYSQFSISYVKHKIRTEHHAIWQARYESSPQGSHTKTLLPKLNDIKELNKCTQTNFQHTQILTGHGYHKTYLHRFKIAPDDTCPCDGTSSQTVEHLLKNCQAFAAKRHSHEETCHAVQVPPYNLPEMLKKKAAINSFTSFCQTIINNIKKINENN</sequence>
<evidence type="ECO:0000313" key="3">
    <source>
        <dbReference type="Proteomes" id="UP000005204"/>
    </source>
</evidence>
<evidence type="ECO:0000259" key="1">
    <source>
        <dbReference type="Pfam" id="PF00075"/>
    </source>
</evidence>